<evidence type="ECO:0000256" key="2">
    <source>
        <dbReference type="ARBA" id="ARBA00008417"/>
    </source>
</evidence>
<feature type="transmembrane region" description="Helical" evidence="10">
    <location>
        <begin position="324"/>
        <end position="343"/>
    </location>
</feature>
<feature type="transmembrane region" description="Helical" evidence="10">
    <location>
        <begin position="21"/>
        <end position="39"/>
    </location>
</feature>
<evidence type="ECO:0000256" key="8">
    <source>
        <dbReference type="ARBA" id="ARBA00023136"/>
    </source>
</evidence>
<keyword evidence="4" id="KW-0813">Transport</keyword>
<dbReference type="GO" id="GO:0005886">
    <property type="term" value="C:plasma membrane"/>
    <property type="evidence" value="ECO:0007669"/>
    <property type="project" value="UniProtKB-SubCell"/>
</dbReference>
<keyword evidence="8 10" id="KW-0472">Membrane</keyword>
<dbReference type="Proteomes" id="UP000665020">
    <property type="component" value="Chromosome"/>
</dbReference>
<dbReference type="CDD" id="cd13143">
    <property type="entry name" value="MATE_MepA_like"/>
    <property type="match status" value="1"/>
</dbReference>
<reference evidence="11" key="1">
    <citation type="submission" date="2019-12" db="EMBL/GenBank/DDBJ databases">
        <authorList>
            <person name="zhang j."/>
            <person name="sun C.M."/>
        </authorList>
    </citation>
    <scope>NUCLEOTIDE SEQUENCE</scope>
    <source>
        <strain evidence="11">NS-1</strain>
    </source>
</reference>
<feature type="transmembrane region" description="Helical" evidence="10">
    <location>
        <begin position="167"/>
        <end position="190"/>
    </location>
</feature>
<protein>
    <recommendedName>
        <fullName evidence="3">Multidrug export protein MepA</fullName>
    </recommendedName>
</protein>
<feature type="transmembrane region" description="Helical" evidence="10">
    <location>
        <begin position="95"/>
        <end position="118"/>
    </location>
</feature>
<evidence type="ECO:0000256" key="7">
    <source>
        <dbReference type="ARBA" id="ARBA00022989"/>
    </source>
</evidence>
<keyword evidence="6 10" id="KW-0812">Transmembrane</keyword>
<feature type="transmembrane region" description="Helical" evidence="10">
    <location>
        <begin position="196"/>
        <end position="217"/>
    </location>
</feature>
<dbReference type="GO" id="GO:0046677">
    <property type="term" value="P:response to antibiotic"/>
    <property type="evidence" value="ECO:0007669"/>
    <property type="project" value="UniProtKB-KW"/>
</dbReference>
<proteinExistence type="inferred from homology"/>
<evidence type="ECO:0000256" key="9">
    <source>
        <dbReference type="ARBA" id="ARBA00023251"/>
    </source>
</evidence>
<dbReference type="KEGG" id="ifn:GM661_15325"/>
<dbReference type="GO" id="GO:0015297">
    <property type="term" value="F:antiporter activity"/>
    <property type="evidence" value="ECO:0007669"/>
    <property type="project" value="InterPro"/>
</dbReference>
<feature type="transmembrane region" description="Helical" evidence="10">
    <location>
        <begin position="138"/>
        <end position="155"/>
    </location>
</feature>
<dbReference type="NCBIfam" id="TIGR00797">
    <property type="entry name" value="matE"/>
    <property type="match status" value="1"/>
</dbReference>
<dbReference type="GO" id="GO:0042910">
    <property type="term" value="F:xenobiotic transmembrane transporter activity"/>
    <property type="evidence" value="ECO:0007669"/>
    <property type="project" value="InterPro"/>
</dbReference>
<dbReference type="InterPro" id="IPR048279">
    <property type="entry name" value="MdtK-like"/>
</dbReference>
<evidence type="ECO:0000313" key="12">
    <source>
        <dbReference type="Proteomes" id="UP000665020"/>
    </source>
</evidence>
<accession>A0A8A7KD93</accession>
<evidence type="ECO:0000256" key="1">
    <source>
        <dbReference type="ARBA" id="ARBA00004651"/>
    </source>
</evidence>
<keyword evidence="5" id="KW-1003">Cell membrane</keyword>
<feature type="transmembrane region" description="Helical" evidence="10">
    <location>
        <begin position="418"/>
        <end position="437"/>
    </location>
</feature>
<comment type="similarity">
    <text evidence="2">Belongs to the multi antimicrobial extrusion (MATE) (TC 2.A.66.1) family. MepA subfamily.</text>
</comment>
<dbReference type="AlphaFoldDB" id="A0A8A7KD93"/>
<feature type="transmembrane region" description="Helical" evidence="10">
    <location>
        <begin position="248"/>
        <end position="265"/>
    </location>
</feature>
<sequence length="460" mass="50446">MYKDKKTRMMAEETIPKVLSNMSIPAIIGMLVTAVYNLVDTVFVGRLGILSIGAVTVVFPIFMLLSAFGMTFGMGSASYISRLLGEDKKNMANKVVSTSFIMTSVFGIFLAALGYIFLEAIVKVFGATDTILPYAMEYGSIIILGTIFTINNMNLNSMVRAEGNAKMSMFAMAIGAGLNIILDPIFIFVLNMGVAGAALATVLAQAVSTIILLYYYFSGRSILEINLRDFSPSVKIFTEIIKMGLPTLMRQVLISIAMALLNNTAGYYNDIYVAAIGIINRVFSLPLMVVLGFGQAFQPVAGFNYGAILFDRLLESIRITIKRTTIFCVIMTIIFIVFSRQLISIFSKDTAVIEIAAVGLKYFSTMLPVLGLNVTASMLYQAMGKAVPAGFLSLSRQGIFFIPTLIILSYLVGVKSIFLAQPLADFLTFLVSMFLLIRTYKNLEEKRKNVTREDVSAELV</sequence>
<dbReference type="RefSeq" id="WP_230867621.1">
    <property type="nucleotide sequence ID" value="NZ_CP046640.1"/>
</dbReference>
<evidence type="ECO:0000256" key="3">
    <source>
        <dbReference type="ARBA" id="ARBA00022106"/>
    </source>
</evidence>
<keyword evidence="7 10" id="KW-1133">Transmembrane helix</keyword>
<evidence type="ECO:0000256" key="5">
    <source>
        <dbReference type="ARBA" id="ARBA00022475"/>
    </source>
</evidence>
<feature type="transmembrane region" description="Helical" evidence="10">
    <location>
        <begin position="51"/>
        <end position="74"/>
    </location>
</feature>
<evidence type="ECO:0000256" key="4">
    <source>
        <dbReference type="ARBA" id="ARBA00022448"/>
    </source>
</evidence>
<dbReference type="PANTHER" id="PTHR43823:SF3">
    <property type="entry name" value="MULTIDRUG EXPORT PROTEIN MEPA"/>
    <property type="match status" value="1"/>
</dbReference>
<name>A0A8A7KD93_9FIRM</name>
<dbReference type="Pfam" id="PF01554">
    <property type="entry name" value="MatE"/>
    <property type="match status" value="2"/>
</dbReference>
<dbReference type="PANTHER" id="PTHR43823">
    <property type="entry name" value="SPORULATION PROTEIN YKVU"/>
    <property type="match status" value="1"/>
</dbReference>
<keyword evidence="12" id="KW-1185">Reference proteome</keyword>
<keyword evidence="9" id="KW-0046">Antibiotic resistance</keyword>
<gene>
    <name evidence="11" type="ORF">GM661_15325</name>
</gene>
<evidence type="ECO:0000313" key="11">
    <source>
        <dbReference type="EMBL" id="QTL99230.1"/>
    </source>
</evidence>
<evidence type="ECO:0000256" key="6">
    <source>
        <dbReference type="ARBA" id="ARBA00022692"/>
    </source>
</evidence>
<dbReference type="InterPro" id="IPR045070">
    <property type="entry name" value="MATE_MepA-like"/>
</dbReference>
<organism evidence="11 12">
    <name type="scientific">Iocasia fonsfrigidae</name>
    <dbReference type="NCBI Taxonomy" id="2682810"/>
    <lineage>
        <taxon>Bacteria</taxon>
        <taxon>Bacillati</taxon>
        <taxon>Bacillota</taxon>
        <taxon>Clostridia</taxon>
        <taxon>Halanaerobiales</taxon>
        <taxon>Halanaerobiaceae</taxon>
        <taxon>Iocasia</taxon>
    </lineage>
</organism>
<dbReference type="EMBL" id="CP046640">
    <property type="protein sequence ID" value="QTL99230.1"/>
    <property type="molecule type" value="Genomic_DNA"/>
</dbReference>
<dbReference type="PIRSF" id="PIRSF006603">
    <property type="entry name" value="DinF"/>
    <property type="match status" value="1"/>
</dbReference>
<dbReference type="InterPro" id="IPR002528">
    <property type="entry name" value="MATE_fam"/>
</dbReference>
<feature type="transmembrane region" description="Helical" evidence="10">
    <location>
        <begin position="394"/>
        <end position="412"/>
    </location>
</feature>
<comment type="subcellular location">
    <subcellularLocation>
        <location evidence="1">Cell membrane</location>
        <topology evidence="1">Multi-pass membrane protein</topology>
    </subcellularLocation>
</comment>
<dbReference type="InterPro" id="IPR051327">
    <property type="entry name" value="MATE_MepA_subfamily"/>
</dbReference>
<evidence type="ECO:0000256" key="10">
    <source>
        <dbReference type="SAM" id="Phobius"/>
    </source>
</evidence>